<keyword evidence="2" id="KW-0472">Membrane</keyword>
<dbReference type="PANTHER" id="PTHR11743">
    <property type="entry name" value="VOLTAGE-DEPENDENT ANION-SELECTIVE CHANNEL"/>
    <property type="match status" value="1"/>
</dbReference>
<dbReference type="Gene3D" id="2.40.160.10">
    <property type="entry name" value="Porin"/>
    <property type="match status" value="1"/>
</dbReference>
<dbReference type="Pfam" id="PF01459">
    <property type="entry name" value="Porin_3"/>
    <property type="match status" value="1"/>
</dbReference>
<keyword evidence="2" id="KW-0812">Transmembrane</keyword>
<evidence type="ECO:0000256" key="1">
    <source>
        <dbReference type="ARBA" id="ARBA00009624"/>
    </source>
</evidence>
<dbReference type="EnsemblPlants" id="MELO3C031373.2.1">
    <property type="protein sequence ID" value="MELO3C031373.2.1"/>
    <property type="gene ID" value="MELO3C031373.2"/>
</dbReference>
<dbReference type="GO" id="GO:0005741">
    <property type="term" value="C:mitochondrial outer membrane"/>
    <property type="evidence" value="ECO:0007669"/>
    <property type="project" value="InterPro"/>
</dbReference>
<dbReference type="GO" id="GO:0008308">
    <property type="term" value="F:voltage-gated monoatomic anion channel activity"/>
    <property type="evidence" value="ECO:0007669"/>
    <property type="project" value="InterPro"/>
</dbReference>
<dbReference type="PANTHER" id="PTHR11743:SF70">
    <property type="entry name" value="GH26960P-RELATED"/>
    <property type="match status" value="1"/>
</dbReference>
<dbReference type="Gramene" id="MELO3C031373.2.1">
    <property type="protein sequence ID" value="MELO3C031373.2.1"/>
    <property type="gene ID" value="MELO3C031373.2"/>
</dbReference>
<organism evidence="3">
    <name type="scientific">Cucumis melo</name>
    <name type="common">Muskmelon</name>
    <dbReference type="NCBI Taxonomy" id="3656"/>
    <lineage>
        <taxon>Eukaryota</taxon>
        <taxon>Viridiplantae</taxon>
        <taxon>Streptophyta</taxon>
        <taxon>Embryophyta</taxon>
        <taxon>Tracheophyta</taxon>
        <taxon>Spermatophyta</taxon>
        <taxon>Magnoliopsida</taxon>
        <taxon>eudicotyledons</taxon>
        <taxon>Gunneridae</taxon>
        <taxon>Pentapetalae</taxon>
        <taxon>rosids</taxon>
        <taxon>fabids</taxon>
        <taxon>Cucurbitales</taxon>
        <taxon>Cucurbitaceae</taxon>
        <taxon>Benincaseae</taxon>
        <taxon>Cucumis</taxon>
    </lineage>
</organism>
<feature type="transmembrane region" description="Helical" evidence="2">
    <location>
        <begin position="39"/>
        <end position="61"/>
    </location>
</feature>
<reference evidence="3" key="1">
    <citation type="submission" date="2023-03" db="UniProtKB">
        <authorList>
            <consortium name="EnsemblPlants"/>
        </authorList>
    </citation>
    <scope>IDENTIFICATION</scope>
</reference>
<comment type="similarity">
    <text evidence="1">Belongs to the eukaryotic mitochondrial porin (TC 1.B.8.1) family.</text>
</comment>
<dbReference type="InterPro" id="IPR027246">
    <property type="entry name" value="Porin_Euk/Tom40"/>
</dbReference>
<protein>
    <submittedName>
        <fullName evidence="3">Uncharacterized protein</fullName>
    </submittedName>
</protein>
<sequence length="280" mass="31361">MAQKSAQGIWSIWESRYDEDDAGWKNLFRLRGVHRRSQAAAASSVCVSFCRFSWLLVFIVARCSWLRVLFVVARKPLSAVLFRLCRFVVARKQPPPLPSAQARQPPPFRSHLFHLLYKDYQSDHEFTVTTYTAGGVAISSTGVKKGDIFLVDVSTQLKNNNITTDVKVGTHSNVHTIVTIDELAPGLKTIFSFRVPNQRFASLLTIGGDRDDFSIPHSCPQKYSSPSVKIDLQVELQYQHEYAGRSTGIGLTASPIVNFADVLPQSIGAMKPYLRQFIDV</sequence>
<dbReference type="AlphaFoldDB" id="A0A9I9EB86"/>
<dbReference type="InterPro" id="IPR023614">
    <property type="entry name" value="Porin_dom_sf"/>
</dbReference>
<evidence type="ECO:0000313" key="3">
    <source>
        <dbReference type="EnsemblPlants" id="MELO3C031373.2.1"/>
    </source>
</evidence>
<keyword evidence="2" id="KW-1133">Transmembrane helix</keyword>
<evidence type="ECO:0000256" key="2">
    <source>
        <dbReference type="SAM" id="Phobius"/>
    </source>
</evidence>
<dbReference type="InterPro" id="IPR001925">
    <property type="entry name" value="Porin_Euk"/>
</dbReference>
<accession>A0A9I9EB86</accession>
<proteinExistence type="inferred from homology"/>
<name>A0A9I9EB86_CUCME</name>